<sequence>MSDLILHTTYPVSPLSDPIATFHKATGYVYFPTSTTDHVYEKRGAPSLAVKDSKHPLTLHSSHIGESGSSSNSLVAMVKFMAGRTIHFLHQMKGDWTRWCLGGGGKEVQEESQSVHSLCKQDLVDLEAGSSILAEISISTEIWHRRPERDEGHSSDILEPTVVDLISLHSAVDHEDEDEVCALLQDEADLHVLGEELPSDLDGIYTDELLLHLAGLDTQIEFPLILTHDDEEGSFDTDTSSDSGFEWDGDFTDEMDQFDSESWDRMFVRRTSRLKSSLY</sequence>
<dbReference type="AlphaFoldDB" id="A0A9W9DP58"/>
<reference evidence="1" key="1">
    <citation type="submission" date="2022-08" db="EMBL/GenBank/DDBJ databases">
        <title>A Global Phylogenomic Analysis of the Shiitake Genus Lentinula.</title>
        <authorList>
            <consortium name="DOE Joint Genome Institute"/>
            <person name="Sierra-Patev S."/>
            <person name="Min B."/>
            <person name="Naranjo-Ortiz M."/>
            <person name="Looney B."/>
            <person name="Konkel Z."/>
            <person name="Slot J.C."/>
            <person name="Sakamoto Y."/>
            <person name="Steenwyk J.L."/>
            <person name="Rokas A."/>
            <person name="Carro J."/>
            <person name="Camarero S."/>
            <person name="Ferreira P."/>
            <person name="Molpeceres G."/>
            <person name="Ruiz-Duenas F.J."/>
            <person name="Serrano A."/>
            <person name="Henrissat B."/>
            <person name="Drula E."/>
            <person name="Hughes K.W."/>
            <person name="Mata J.L."/>
            <person name="Ishikawa N.K."/>
            <person name="Vargas-Isla R."/>
            <person name="Ushijima S."/>
            <person name="Smith C.A."/>
            <person name="Ahrendt S."/>
            <person name="Andreopoulos W."/>
            <person name="He G."/>
            <person name="Labutti K."/>
            <person name="Lipzen A."/>
            <person name="Ng V."/>
            <person name="Riley R."/>
            <person name="Sandor L."/>
            <person name="Barry K."/>
            <person name="Martinez A.T."/>
            <person name="Xiao Y."/>
            <person name="Gibbons J.G."/>
            <person name="Terashima K."/>
            <person name="Grigoriev I.V."/>
            <person name="Hibbett D.S."/>
        </authorList>
    </citation>
    <scope>NUCLEOTIDE SEQUENCE</scope>
    <source>
        <strain evidence="1">JLM2183</strain>
    </source>
</reference>
<organism evidence="1 2">
    <name type="scientific">Lentinula aciculospora</name>
    <dbReference type="NCBI Taxonomy" id="153920"/>
    <lineage>
        <taxon>Eukaryota</taxon>
        <taxon>Fungi</taxon>
        <taxon>Dikarya</taxon>
        <taxon>Basidiomycota</taxon>
        <taxon>Agaricomycotina</taxon>
        <taxon>Agaricomycetes</taxon>
        <taxon>Agaricomycetidae</taxon>
        <taxon>Agaricales</taxon>
        <taxon>Marasmiineae</taxon>
        <taxon>Omphalotaceae</taxon>
        <taxon>Lentinula</taxon>
    </lineage>
</organism>
<name>A0A9W9DP58_9AGAR</name>
<dbReference type="Proteomes" id="UP001150266">
    <property type="component" value="Unassembled WGS sequence"/>
</dbReference>
<gene>
    <name evidence="1" type="ORF">J3R30DRAFT_2894197</name>
</gene>
<proteinExistence type="predicted"/>
<evidence type="ECO:0000313" key="2">
    <source>
        <dbReference type="Proteomes" id="UP001150266"/>
    </source>
</evidence>
<keyword evidence="2" id="KW-1185">Reference proteome</keyword>
<accession>A0A9W9DP58</accession>
<protein>
    <submittedName>
        <fullName evidence="1">Uncharacterized protein</fullName>
    </submittedName>
</protein>
<dbReference type="EMBL" id="JAOTPV010000009">
    <property type="protein sequence ID" value="KAJ4478376.1"/>
    <property type="molecule type" value="Genomic_DNA"/>
</dbReference>
<comment type="caution">
    <text evidence="1">The sequence shown here is derived from an EMBL/GenBank/DDBJ whole genome shotgun (WGS) entry which is preliminary data.</text>
</comment>
<evidence type="ECO:0000313" key="1">
    <source>
        <dbReference type="EMBL" id="KAJ4478376.1"/>
    </source>
</evidence>
<dbReference type="OrthoDB" id="2967363at2759"/>